<protein>
    <submittedName>
        <fullName evidence="1">Uncharacterized protein</fullName>
    </submittedName>
</protein>
<evidence type="ECO:0000313" key="1">
    <source>
        <dbReference type="EMBL" id="KAI8530315.1"/>
    </source>
</evidence>
<gene>
    <name evidence="1" type="ORF">RHMOL_Rhmol11G0047500</name>
</gene>
<sequence>MVCLECEKQGVQEFGTLEYACRLATTVYGIWRERNVRVFQNLLTQVDVVSLSIINSIRDFLCSRRRVKRSALNRSLGASWRLPDSVFSV</sequence>
<reference evidence="1" key="1">
    <citation type="submission" date="2022-02" db="EMBL/GenBank/DDBJ databases">
        <title>Plant Genome Project.</title>
        <authorList>
            <person name="Zhang R.-G."/>
        </authorList>
    </citation>
    <scope>NUCLEOTIDE SEQUENCE</scope>
    <source>
        <strain evidence="1">AT1</strain>
    </source>
</reference>
<dbReference type="EMBL" id="CM046398">
    <property type="protein sequence ID" value="KAI8530315.1"/>
    <property type="molecule type" value="Genomic_DNA"/>
</dbReference>
<organism evidence="1 2">
    <name type="scientific">Rhododendron molle</name>
    <name type="common">Chinese azalea</name>
    <name type="synonym">Azalea mollis</name>
    <dbReference type="NCBI Taxonomy" id="49168"/>
    <lineage>
        <taxon>Eukaryota</taxon>
        <taxon>Viridiplantae</taxon>
        <taxon>Streptophyta</taxon>
        <taxon>Embryophyta</taxon>
        <taxon>Tracheophyta</taxon>
        <taxon>Spermatophyta</taxon>
        <taxon>Magnoliopsida</taxon>
        <taxon>eudicotyledons</taxon>
        <taxon>Gunneridae</taxon>
        <taxon>Pentapetalae</taxon>
        <taxon>asterids</taxon>
        <taxon>Ericales</taxon>
        <taxon>Ericaceae</taxon>
        <taxon>Ericoideae</taxon>
        <taxon>Rhodoreae</taxon>
        <taxon>Rhododendron</taxon>
    </lineage>
</organism>
<name>A0ACC0LNV3_RHOML</name>
<accession>A0ACC0LNV3</accession>
<dbReference type="Proteomes" id="UP001062846">
    <property type="component" value="Chromosome 11"/>
</dbReference>
<evidence type="ECO:0000313" key="2">
    <source>
        <dbReference type="Proteomes" id="UP001062846"/>
    </source>
</evidence>
<keyword evidence="2" id="KW-1185">Reference proteome</keyword>
<comment type="caution">
    <text evidence="1">The sequence shown here is derived from an EMBL/GenBank/DDBJ whole genome shotgun (WGS) entry which is preliminary data.</text>
</comment>
<proteinExistence type="predicted"/>